<gene>
    <name evidence="2" type="ORF">YM304_11490</name>
</gene>
<feature type="transmembrane region" description="Helical" evidence="1">
    <location>
        <begin position="41"/>
        <end position="64"/>
    </location>
</feature>
<proteinExistence type="predicted"/>
<dbReference type="RefSeq" id="WP_015440710.1">
    <property type="nucleotide sequence ID" value="NC_020520.1"/>
</dbReference>
<keyword evidence="1" id="KW-1133">Transmembrane helix</keyword>
<keyword evidence="1" id="KW-0812">Transmembrane</keyword>
<name>A0A6C7E4H8_ILUCY</name>
<dbReference type="KEGG" id="aym:YM304_11490"/>
<dbReference type="Proteomes" id="UP000011863">
    <property type="component" value="Chromosome"/>
</dbReference>
<dbReference type="InterPro" id="IPR008910">
    <property type="entry name" value="MSC_TM_helix"/>
</dbReference>
<evidence type="ECO:0000313" key="3">
    <source>
        <dbReference type="Proteomes" id="UP000011863"/>
    </source>
</evidence>
<sequence length="255" mass="25633">MNPWIGASIAIVAALIIGTIASRVVAKLLAKSPIQALRDAAPALAGLALSAAFIVGLLVALGFVAPDELEQLGNDAIAFLPRAISALVIVIGANVASTFAAAAVAKSLAGTGAAARFAPMITKFAILGGGAIVAAGQTKVDTAVVNIAVAALLFGVAGSLALLTGLGGRQVAGELAAGRAWRNSLRSGDRIRASIRQSTSGPEPIVEGVVVDVHPTAVEVDSLGTTVFIPNSRLLDSIVERDRPEPADAAGEIQR</sequence>
<evidence type="ECO:0000256" key="1">
    <source>
        <dbReference type="SAM" id="Phobius"/>
    </source>
</evidence>
<dbReference type="EMBL" id="AP012057">
    <property type="protein sequence ID" value="BAN01463.1"/>
    <property type="molecule type" value="Genomic_DNA"/>
</dbReference>
<feature type="transmembrane region" description="Helical" evidence="1">
    <location>
        <begin position="6"/>
        <end position="29"/>
    </location>
</feature>
<accession>A0A6C7E4H8</accession>
<evidence type="ECO:0008006" key="4">
    <source>
        <dbReference type="Google" id="ProtNLM"/>
    </source>
</evidence>
<evidence type="ECO:0000313" key="2">
    <source>
        <dbReference type="EMBL" id="BAN01463.1"/>
    </source>
</evidence>
<dbReference type="AlphaFoldDB" id="A0A6C7E4H8"/>
<reference evidence="2 3" key="1">
    <citation type="journal article" date="2013" name="Int. J. Syst. Evol. Microbiol.">
        <title>Ilumatobacter nonamiense sp. nov. and Ilumatobacter coccineum sp. nov., isolated from seashore sand.</title>
        <authorList>
            <person name="Matsumoto A."/>
            <person name="Kasai H."/>
            <person name="Matsuo Y."/>
            <person name="Shizuri Y."/>
            <person name="Ichikawa N."/>
            <person name="Fujita N."/>
            <person name="Omura S."/>
            <person name="Takahashi Y."/>
        </authorList>
    </citation>
    <scope>NUCLEOTIDE SEQUENCE [LARGE SCALE GENOMIC DNA]</scope>
    <source>
        <strain evidence="3">NBRC 103263 / KCTC 29153 / YM16-304</strain>
    </source>
</reference>
<feature type="transmembrane region" description="Helical" evidence="1">
    <location>
        <begin position="117"/>
        <end position="137"/>
    </location>
</feature>
<keyword evidence="1" id="KW-0472">Membrane</keyword>
<feature type="transmembrane region" description="Helical" evidence="1">
    <location>
        <begin position="143"/>
        <end position="163"/>
    </location>
</feature>
<keyword evidence="3" id="KW-1185">Reference proteome</keyword>
<organism evidence="2 3">
    <name type="scientific">Ilumatobacter coccineus (strain NBRC 103263 / KCTC 29153 / YM16-304)</name>
    <dbReference type="NCBI Taxonomy" id="1313172"/>
    <lineage>
        <taxon>Bacteria</taxon>
        <taxon>Bacillati</taxon>
        <taxon>Actinomycetota</taxon>
        <taxon>Acidimicrobiia</taxon>
        <taxon>Acidimicrobiales</taxon>
        <taxon>Ilumatobacteraceae</taxon>
        <taxon>Ilumatobacter</taxon>
    </lineage>
</organism>
<feature type="transmembrane region" description="Helical" evidence="1">
    <location>
        <begin position="84"/>
        <end position="105"/>
    </location>
</feature>
<protein>
    <recommendedName>
        <fullName evidence="4">Mechanosensitive ion channel</fullName>
    </recommendedName>
</protein>
<dbReference type="Pfam" id="PF05552">
    <property type="entry name" value="MS_channel_1st_1"/>
    <property type="match status" value="1"/>
</dbReference>